<comment type="subcellular location">
    <subcellularLocation>
        <location evidence="1">Cytoplasm</location>
    </subcellularLocation>
</comment>
<accession>A0A7C1NYA6</accession>
<evidence type="ECO:0000256" key="5">
    <source>
        <dbReference type="ARBA" id="ARBA00022490"/>
    </source>
</evidence>
<organism evidence="10">
    <name type="scientific">candidate division WWE3 bacterium</name>
    <dbReference type="NCBI Taxonomy" id="2053526"/>
    <lineage>
        <taxon>Bacteria</taxon>
        <taxon>Katanobacteria</taxon>
    </lineage>
</organism>
<gene>
    <name evidence="10" type="ORF">ENI09_00525</name>
</gene>
<dbReference type="GO" id="GO:0004719">
    <property type="term" value="F:protein-L-isoaspartate (D-aspartate) O-methyltransferase activity"/>
    <property type="evidence" value="ECO:0007669"/>
    <property type="project" value="UniProtKB-UniRule"/>
</dbReference>
<dbReference type="SUPFAM" id="SSF53335">
    <property type="entry name" value="S-adenosyl-L-methionine-dependent methyltransferases"/>
    <property type="match status" value="1"/>
</dbReference>
<keyword evidence="7 10" id="KW-0808">Transferase</keyword>
<dbReference type="EC" id="2.1.1.77" evidence="3 9"/>
<evidence type="ECO:0000313" key="10">
    <source>
        <dbReference type="EMBL" id="HEB13884.1"/>
    </source>
</evidence>
<dbReference type="GO" id="GO:0032259">
    <property type="term" value="P:methylation"/>
    <property type="evidence" value="ECO:0007669"/>
    <property type="project" value="UniProtKB-KW"/>
</dbReference>
<dbReference type="Gene3D" id="3.40.50.150">
    <property type="entry name" value="Vaccinia Virus protein VP39"/>
    <property type="match status" value="1"/>
</dbReference>
<keyword evidence="8" id="KW-0949">S-adenosyl-L-methionine</keyword>
<keyword evidence="5" id="KW-0963">Cytoplasm</keyword>
<dbReference type="PANTHER" id="PTHR11579">
    <property type="entry name" value="PROTEIN-L-ISOASPARTATE O-METHYLTRANSFERASE"/>
    <property type="match status" value="1"/>
</dbReference>
<evidence type="ECO:0000256" key="7">
    <source>
        <dbReference type="ARBA" id="ARBA00022679"/>
    </source>
</evidence>
<comment type="caution">
    <text evidence="10">The sequence shown here is derived from an EMBL/GenBank/DDBJ whole genome shotgun (WGS) entry which is preliminary data.</text>
</comment>
<dbReference type="InterPro" id="IPR000682">
    <property type="entry name" value="PCMT"/>
</dbReference>
<dbReference type="PROSITE" id="PS01279">
    <property type="entry name" value="PCMT"/>
    <property type="match status" value="1"/>
</dbReference>
<feature type="non-terminal residue" evidence="10">
    <location>
        <position position="1"/>
    </location>
</feature>
<evidence type="ECO:0000256" key="1">
    <source>
        <dbReference type="ARBA" id="ARBA00004496"/>
    </source>
</evidence>
<dbReference type="GO" id="GO:0005737">
    <property type="term" value="C:cytoplasm"/>
    <property type="evidence" value="ECO:0007669"/>
    <property type="project" value="UniProtKB-SubCell"/>
</dbReference>
<dbReference type="NCBIfam" id="TIGR00080">
    <property type="entry name" value="pimt"/>
    <property type="match status" value="1"/>
</dbReference>
<dbReference type="Pfam" id="PF01135">
    <property type="entry name" value="PCMT"/>
    <property type="match status" value="1"/>
</dbReference>
<keyword evidence="6 10" id="KW-0489">Methyltransferase</keyword>
<dbReference type="EMBL" id="DRHH01000020">
    <property type="protein sequence ID" value="HEB13884.1"/>
    <property type="molecule type" value="Genomic_DNA"/>
</dbReference>
<dbReference type="PANTHER" id="PTHR11579:SF0">
    <property type="entry name" value="PROTEIN-L-ISOASPARTATE(D-ASPARTATE) O-METHYLTRANSFERASE"/>
    <property type="match status" value="1"/>
</dbReference>
<dbReference type="AlphaFoldDB" id="A0A7C1NYA6"/>
<reference evidence="10" key="1">
    <citation type="journal article" date="2020" name="mSystems">
        <title>Genome- and Community-Level Interaction Insights into Carbon Utilization and Element Cycling Functions of Hydrothermarchaeota in Hydrothermal Sediment.</title>
        <authorList>
            <person name="Zhou Z."/>
            <person name="Liu Y."/>
            <person name="Xu W."/>
            <person name="Pan J."/>
            <person name="Luo Z.H."/>
            <person name="Li M."/>
        </authorList>
    </citation>
    <scope>NUCLEOTIDE SEQUENCE [LARGE SCALE GENOMIC DNA]</scope>
    <source>
        <strain evidence="10">HyVt-365</strain>
    </source>
</reference>
<comment type="similarity">
    <text evidence="2">Belongs to the methyltransferase superfamily. L-isoaspartyl/D-aspartyl protein methyltransferase family.</text>
</comment>
<sequence length="180" mass="19843">LREEFIPDRLRDLAYEDYPLAIDEGQTISQPYVVAFMTQLLDPKADDVVLEVGTGSGYQVAILSRLVKQVYTIERFEELGNTAREVLRQLGYDNVEVITGDGSKGLPEKAPFDGIIVTAGSPNIPQPLVEQLKVGGRLVIPVGTTSQEMTKVVKAKEGIQKEVFPGFRFVPLVGEFGFKD</sequence>
<name>A0A7C1NYA6_UNCKA</name>
<evidence type="ECO:0000256" key="3">
    <source>
        <dbReference type="ARBA" id="ARBA00011890"/>
    </source>
</evidence>
<proteinExistence type="inferred from homology"/>
<dbReference type="CDD" id="cd02440">
    <property type="entry name" value="AdoMet_MTases"/>
    <property type="match status" value="1"/>
</dbReference>
<evidence type="ECO:0000256" key="9">
    <source>
        <dbReference type="NCBIfam" id="TIGR00080"/>
    </source>
</evidence>
<evidence type="ECO:0000256" key="2">
    <source>
        <dbReference type="ARBA" id="ARBA00005369"/>
    </source>
</evidence>
<dbReference type="InterPro" id="IPR029063">
    <property type="entry name" value="SAM-dependent_MTases_sf"/>
</dbReference>
<evidence type="ECO:0000256" key="4">
    <source>
        <dbReference type="ARBA" id="ARBA00013346"/>
    </source>
</evidence>
<dbReference type="NCBIfam" id="NF001453">
    <property type="entry name" value="PRK00312.1"/>
    <property type="match status" value="1"/>
</dbReference>
<evidence type="ECO:0000256" key="6">
    <source>
        <dbReference type="ARBA" id="ARBA00022603"/>
    </source>
</evidence>
<dbReference type="Proteomes" id="UP000885744">
    <property type="component" value="Unassembled WGS sequence"/>
</dbReference>
<dbReference type="GO" id="GO:0030091">
    <property type="term" value="P:protein repair"/>
    <property type="evidence" value="ECO:0007669"/>
    <property type="project" value="UniProtKB-UniRule"/>
</dbReference>
<evidence type="ECO:0000256" key="8">
    <source>
        <dbReference type="ARBA" id="ARBA00022691"/>
    </source>
</evidence>
<dbReference type="FunFam" id="3.40.50.150:FF:000010">
    <property type="entry name" value="Protein-L-isoaspartate O-methyltransferase"/>
    <property type="match status" value="1"/>
</dbReference>
<protein>
    <recommendedName>
        <fullName evidence="4 9">Protein-L-isoaspartate O-methyltransferase</fullName>
        <ecNumber evidence="3 9">2.1.1.77</ecNumber>
    </recommendedName>
</protein>